<name>A0AAE0GJQ5_9CHLO</name>
<organism evidence="3 4">
    <name type="scientific">Cymbomonas tetramitiformis</name>
    <dbReference type="NCBI Taxonomy" id="36881"/>
    <lineage>
        <taxon>Eukaryota</taxon>
        <taxon>Viridiplantae</taxon>
        <taxon>Chlorophyta</taxon>
        <taxon>Pyramimonadophyceae</taxon>
        <taxon>Pyramimonadales</taxon>
        <taxon>Pyramimonadaceae</taxon>
        <taxon>Cymbomonas</taxon>
    </lineage>
</organism>
<comment type="caution">
    <text evidence="3">The sequence shown here is derived from an EMBL/GenBank/DDBJ whole genome shotgun (WGS) entry which is preliminary data.</text>
</comment>
<keyword evidence="1" id="KW-0732">Signal</keyword>
<gene>
    <name evidence="3" type="ORF">CYMTET_12596</name>
</gene>
<dbReference type="Proteomes" id="UP001190700">
    <property type="component" value="Unassembled WGS sequence"/>
</dbReference>
<dbReference type="InterPro" id="IPR042415">
    <property type="entry name" value="CNPY"/>
</dbReference>
<dbReference type="InterPro" id="IPR021852">
    <property type="entry name" value="DUF3456"/>
</dbReference>
<feature type="chain" id="PRO_5042257211" description="DUF3456 domain-containing protein" evidence="1">
    <location>
        <begin position="26"/>
        <end position="182"/>
    </location>
</feature>
<dbReference type="Pfam" id="PF11938">
    <property type="entry name" value="DUF3456"/>
    <property type="match status" value="1"/>
</dbReference>
<keyword evidence="4" id="KW-1185">Reference proteome</keyword>
<sequence length="182" mass="20289">MPANYLPVLLLVIVLPYERTNMVSAIEAKCSACKAVAERIEMALDEEKPHQDLDLRGRLDSQGVRFGKVVDYKMSELRMVELFDDLCESMSKYGLATEDGTPVWVLKAGKKGLATGAKGKAETKDLTSYCGALLEESEESLMEAIQSDELEHTKVADILCKQITHHCKEPKKPKKSKKKTEL</sequence>
<dbReference type="PANTHER" id="PTHR13341:SF2">
    <property type="entry name" value="PROTEIN SEELE"/>
    <property type="match status" value="1"/>
</dbReference>
<dbReference type="EMBL" id="LGRX02004814">
    <property type="protein sequence ID" value="KAK3279524.1"/>
    <property type="molecule type" value="Genomic_DNA"/>
</dbReference>
<dbReference type="AlphaFoldDB" id="A0AAE0GJQ5"/>
<evidence type="ECO:0000313" key="4">
    <source>
        <dbReference type="Proteomes" id="UP001190700"/>
    </source>
</evidence>
<proteinExistence type="predicted"/>
<protein>
    <recommendedName>
        <fullName evidence="2">DUF3456 domain-containing protein</fullName>
    </recommendedName>
</protein>
<feature type="domain" description="DUF3456" evidence="2">
    <location>
        <begin position="29"/>
        <end position="167"/>
    </location>
</feature>
<evidence type="ECO:0000313" key="3">
    <source>
        <dbReference type="EMBL" id="KAK3279524.1"/>
    </source>
</evidence>
<dbReference type="PANTHER" id="PTHR13341">
    <property type="entry name" value="MIR-INTERACTING SAPOSIN-LIKE PROTEIN"/>
    <property type="match status" value="1"/>
</dbReference>
<evidence type="ECO:0000256" key="1">
    <source>
        <dbReference type="SAM" id="SignalP"/>
    </source>
</evidence>
<evidence type="ECO:0000259" key="2">
    <source>
        <dbReference type="Pfam" id="PF11938"/>
    </source>
</evidence>
<accession>A0AAE0GJQ5</accession>
<reference evidence="3 4" key="1">
    <citation type="journal article" date="2015" name="Genome Biol. Evol.">
        <title>Comparative Genomics of a Bacterivorous Green Alga Reveals Evolutionary Causalities and Consequences of Phago-Mixotrophic Mode of Nutrition.</title>
        <authorList>
            <person name="Burns J.A."/>
            <person name="Paasch A."/>
            <person name="Narechania A."/>
            <person name="Kim E."/>
        </authorList>
    </citation>
    <scope>NUCLEOTIDE SEQUENCE [LARGE SCALE GENOMIC DNA]</scope>
    <source>
        <strain evidence="3 4">PLY_AMNH</strain>
    </source>
</reference>
<feature type="signal peptide" evidence="1">
    <location>
        <begin position="1"/>
        <end position="25"/>
    </location>
</feature>